<dbReference type="Pfam" id="PF00557">
    <property type="entry name" value="Peptidase_M24"/>
    <property type="match status" value="1"/>
</dbReference>
<dbReference type="SUPFAM" id="SSF55920">
    <property type="entry name" value="Creatinase/aminopeptidase"/>
    <property type="match status" value="1"/>
</dbReference>
<proteinExistence type="predicted"/>
<reference evidence="2 3" key="1">
    <citation type="submission" date="2021-08" db="EMBL/GenBank/DDBJ databases">
        <title>Comparative Genomics Analysis of the Genus Qipengyuania Reveals Extensive Genetic Diversity and Metabolic Versatility, Including the Description of Fifteen Novel Species.</title>
        <authorList>
            <person name="Liu Y."/>
        </authorList>
    </citation>
    <scope>NUCLEOTIDE SEQUENCE [LARGE SCALE GENOMIC DNA]</scope>
    <source>
        <strain evidence="2 3">1NDH17</strain>
    </source>
</reference>
<evidence type="ECO:0000259" key="1">
    <source>
        <dbReference type="Pfam" id="PF00557"/>
    </source>
</evidence>
<feature type="domain" description="Peptidase M24" evidence="1">
    <location>
        <begin position="239"/>
        <end position="442"/>
    </location>
</feature>
<protein>
    <submittedName>
        <fullName evidence="2">M24 family metallopeptidase</fullName>
    </submittedName>
</protein>
<evidence type="ECO:0000313" key="3">
    <source>
        <dbReference type="Proteomes" id="UP000783253"/>
    </source>
</evidence>
<dbReference type="InterPro" id="IPR036005">
    <property type="entry name" value="Creatinase/aminopeptidase-like"/>
</dbReference>
<keyword evidence="3" id="KW-1185">Reference proteome</keyword>
<dbReference type="Gene3D" id="3.90.230.10">
    <property type="entry name" value="Creatinase/methionine aminopeptidase superfamily"/>
    <property type="match status" value="1"/>
</dbReference>
<comment type="caution">
    <text evidence="2">The sequence shown here is derived from an EMBL/GenBank/DDBJ whole genome shotgun (WGS) entry which is preliminary data.</text>
</comment>
<dbReference type="Proteomes" id="UP000783253">
    <property type="component" value="Unassembled WGS sequence"/>
</dbReference>
<evidence type="ECO:0000313" key="2">
    <source>
        <dbReference type="EMBL" id="MBX7457800.1"/>
    </source>
</evidence>
<gene>
    <name evidence="2" type="ORF">K3152_06040</name>
</gene>
<name>A0ABS7IZP7_9SPHN</name>
<dbReference type="InterPro" id="IPR000994">
    <property type="entry name" value="Pept_M24"/>
</dbReference>
<sequence>MLARHRFSQVHRSNGCRSSYSISRAVPLVGLPLALAAMALPAHAEPMPMSDVEQQQPALPPILPLKERAALVDEMLEERLDTLMPAIMREAGIDMWLLMSREYFEEPVLATMLDAESFHARRRTILIFFDPGEGQPIERLTVSHYGLAGLFDPAWLPEEQPDQWQAVADIIESRDPAQIAINFSDSTRFGDGMTLSQYRAMTAALPAHLEERIVSGEGLSVRWLESRTTRELAIYPGIVRIAHAIIGEAFSRKVITPGVTTAEDVQWWYREKLASLGIAPWFHPSVGIQRQGADGMLSGDTIIEPGDLLWTDFGITYLRLNTDTQHLAYVLKPGETEAPEGLREGLRRTNRVGDILTASFHAGESGNAILARAREAALAEGLDPSIYSHPIGFHGHGAGTAIGFWDNQEADPRGEYPVLAGTTWSIEFTNYHEVPEWGGQRVDFRSEEDAWFDGETVRYLDGRQTELTLIPPE</sequence>
<dbReference type="EMBL" id="JAIGNK010000002">
    <property type="protein sequence ID" value="MBX7457800.1"/>
    <property type="molecule type" value="Genomic_DNA"/>
</dbReference>
<organism evidence="2 3">
    <name type="scientific">Qipengyuania polymorpha</name>
    <dbReference type="NCBI Taxonomy" id="2867234"/>
    <lineage>
        <taxon>Bacteria</taxon>
        <taxon>Pseudomonadati</taxon>
        <taxon>Pseudomonadota</taxon>
        <taxon>Alphaproteobacteria</taxon>
        <taxon>Sphingomonadales</taxon>
        <taxon>Erythrobacteraceae</taxon>
        <taxon>Qipengyuania</taxon>
    </lineage>
</organism>
<accession>A0ABS7IZP7</accession>